<dbReference type="AlphaFoldDB" id="A0A267GJD4"/>
<keyword evidence="5 9" id="KW-0812">Transmembrane</keyword>
<dbReference type="Proteomes" id="UP000215902">
    <property type="component" value="Unassembled WGS sequence"/>
</dbReference>
<protein>
    <recommendedName>
        <fullName evidence="12">C-mannosyltransferase DPY19L3</fullName>
    </recommendedName>
</protein>
<dbReference type="GO" id="GO:0005637">
    <property type="term" value="C:nuclear inner membrane"/>
    <property type="evidence" value="ECO:0007669"/>
    <property type="project" value="TreeGrafter"/>
</dbReference>
<reference evidence="10 11" key="1">
    <citation type="submission" date="2017-06" db="EMBL/GenBank/DDBJ databases">
        <title>A platform for efficient transgenesis in Macrostomum lignano, a flatworm model organism for stem cell research.</title>
        <authorList>
            <person name="Berezikov E."/>
        </authorList>
    </citation>
    <scope>NUCLEOTIDE SEQUENCE [LARGE SCALE GENOMIC DNA]</scope>
    <source>
        <strain evidence="10">DV1</strain>
        <tissue evidence="10">Whole organism</tissue>
    </source>
</reference>
<evidence type="ECO:0000256" key="1">
    <source>
        <dbReference type="ARBA" id="ARBA00004141"/>
    </source>
</evidence>
<keyword evidence="11" id="KW-1185">Reference proteome</keyword>
<evidence type="ECO:0000256" key="3">
    <source>
        <dbReference type="ARBA" id="ARBA00022676"/>
    </source>
</evidence>
<feature type="region of interest" description="Disordered" evidence="8">
    <location>
        <begin position="1"/>
        <end position="36"/>
    </location>
</feature>
<feature type="transmembrane region" description="Helical" evidence="9">
    <location>
        <begin position="275"/>
        <end position="292"/>
    </location>
</feature>
<feature type="transmembrane region" description="Helical" evidence="9">
    <location>
        <begin position="408"/>
        <end position="425"/>
    </location>
</feature>
<feature type="transmembrane region" description="Helical" evidence="9">
    <location>
        <begin position="224"/>
        <end position="241"/>
    </location>
</feature>
<evidence type="ECO:0000313" key="11">
    <source>
        <dbReference type="Proteomes" id="UP000215902"/>
    </source>
</evidence>
<feature type="non-terminal residue" evidence="10">
    <location>
        <position position="1"/>
    </location>
</feature>
<feature type="transmembrane region" description="Helical" evidence="9">
    <location>
        <begin position="253"/>
        <end position="269"/>
    </location>
</feature>
<evidence type="ECO:0000256" key="4">
    <source>
        <dbReference type="ARBA" id="ARBA00022679"/>
    </source>
</evidence>
<keyword evidence="4" id="KW-0808">Transferase</keyword>
<comment type="caution">
    <text evidence="10">The sequence shown here is derived from an EMBL/GenBank/DDBJ whole genome shotgun (WGS) entry which is preliminary data.</text>
</comment>
<feature type="compositionally biased region" description="Low complexity" evidence="8">
    <location>
        <begin position="13"/>
        <end position="25"/>
    </location>
</feature>
<sequence length="763" mass="85605">HMGKFSKAKRQRSLSGGASSALEAPGGPPSGDLSAAGDSEGGLPGWLGCLATVLEWTAGIGLMLGCAWGFAWLTNEIHESTLYFSNIKEVEREISLRTEQGLYYSYYKQLVWAPSLRQGLFELVRDNSTEHPDTINVLSRMNIYQEVLLALLYRYTWFGTYLQPIYFYIYSVLFLNGLLICGLFATSWQLTGTPLAGCLAAVMYTLNSMHTTRLSSTHALREHFSLPFLWLQLFCLSVYFSRASVRGSARERVSLLGAQICCFLFTLFWQFNQFVLLLQSLSVLTASAIGFVQFRKAFAFLLTVAGSLLLVSLLQFGNPMLLTAPALSVCLSGALSVAVSRRWLLPGFGSAGRLARLSRVACQAWVCLLAFAVCQTVLKLVIRHDADSHIYKFVMMKLGYGYDDDFDVRMYNCAGAFVWLPWSTFTDLAATYLLQPYLIVHAALFLLTLAGFLHSLLRPPDAASDADEANGVAASGDSAPDSGGKFERPSAWREALDGFARHPELAYHAVQCTVFAILGYTTLRMKYFWTPYMCVLMPLALGHRRCWDWLLLRLLGPRLRHAGFAWSQILTLALLVSSARTCYRDNQAVWQNLREFWDPDTVQLMEWISSATPPDAAFTGSMQLLAGVKCCTGRRITNHPHYEDRALREKTRQLYQIYGRKPPHEVHRILRSHGSDFIILEDSICLRPGNGCGTTELVDNLNGELTDLQARQPQAPPGLRRSSAPRFCHEIRRSHGASPEENPYARLFQLVLENRTFRVYRLL</sequence>
<dbReference type="EMBL" id="NIVC01000292">
    <property type="protein sequence ID" value="PAA86155.1"/>
    <property type="molecule type" value="Genomic_DNA"/>
</dbReference>
<dbReference type="GO" id="GO:0000030">
    <property type="term" value="F:mannosyltransferase activity"/>
    <property type="evidence" value="ECO:0007669"/>
    <property type="project" value="TreeGrafter"/>
</dbReference>
<evidence type="ECO:0000256" key="6">
    <source>
        <dbReference type="ARBA" id="ARBA00022989"/>
    </source>
</evidence>
<feature type="transmembrane region" description="Helical" evidence="9">
    <location>
        <begin position="360"/>
        <end position="382"/>
    </location>
</feature>
<evidence type="ECO:0000256" key="5">
    <source>
        <dbReference type="ARBA" id="ARBA00022692"/>
    </source>
</evidence>
<dbReference type="PANTHER" id="PTHR31488:SF3">
    <property type="entry name" value="C-MANNOSYLTRANSFERASE DPY19L3"/>
    <property type="match status" value="1"/>
</dbReference>
<keyword evidence="6 9" id="KW-1133">Transmembrane helix</keyword>
<keyword evidence="7 9" id="KW-0472">Membrane</keyword>
<dbReference type="STRING" id="282301.A0A267GJD4"/>
<feature type="transmembrane region" description="Helical" evidence="9">
    <location>
        <begin position="165"/>
        <end position="185"/>
    </location>
</feature>
<evidence type="ECO:0000313" key="10">
    <source>
        <dbReference type="EMBL" id="PAA86155.1"/>
    </source>
</evidence>
<organism evidence="10 11">
    <name type="scientific">Macrostomum lignano</name>
    <dbReference type="NCBI Taxonomy" id="282301"/>
    <lineage>
        <taxon>Eukaryota</taxon>
        <taxon>Metazoa</taxon>
        <taxon>Spiralia</taxon>
        <taxon>Lophotrochozoa</taxon>
        <taxon>Platyhelminthes</taxon>
        <taxon>Rhabditophora</taxon>
        <taxon>Macrostomorpha</taxon>
        <taxon>Macrostomida</taxon>
        <taxon>Macrostomidae</taxon>
        <taxon>Macrostomum</taxon>
    </lineage>
</organism>
<name>A0A267GJD4_9PLAT</name>
<evidence type="ECO:0008006" key="12">
    <source>
        <dbReference type="Google" id="ProtNLM"/>
    </source>
</evidence>
<evidence type="ECO:0000256" key="2">
    <source>
        <dbReference type="ARBA" id="ARBA00008744"/>
    </source>
</evidence>
<dbReference type="OrthoDB" id="6019623at2759"/>
<feature type="transmembrane region" description="Helical" evidence="9">
    <location>
        <begin position="437"/>
        <end position="457"/>
    </location>
</feature>
<evidence type="ECO:0000256" key="7">
    <source>
        <dbReference type="ARBA" id="ARBA00023136"/>
    </source>
</evidence>
<dbReference type="PANTHER" id="PTHR31488">
    <property type="entry name" value="DPY-19-LIKE 1, LIKE (H. SAPIENS)"/>
    <property type="match status" value="1"/>
</dbReference>
<comment type="subcellular location">
    <subcellularLocation>
        <location evidence="1">Membrane</location>
        <topology evidence="1">Multi-pass membrane protein</topology>
    </subcellularLocation>
</comment>
<evidence type="ECO:0000256" key="8">
    <source>
        <dbReference type="SAM" id="MobiDB-lite"/>
    </source>
</evidence>
<dbReference type="Pfam" id="PF10034">
    <property type="entry name" value="Dpy19"/>
    <property type="match status" value="1"/>
</dbReference>
<proteinExistence type="inferred from homology"/>
<evidence type="ECO:0000256" key="9">
    <source>
        <dbReference type="SAM" id="Phobius"/>
    </source>
</evidence>
<accession>A0A267GJD4</accession>
<comment type="similarity">
    <text evidence="2">Belongs to the dpy-19 family.</text>
</comment>
<keyword evidence="3" id="KW-0328">Glycosyltransferase</keyword>
<feature type="transmembrane region" description="Helical" evidence="9">
    <location>
        <begin position="297"/>
        <end position="314"/>
    </location>
</feature>
<gene>
    <name evidence="10" type="ORF">BOX15_Mlig020306g4</name>
</gene>
<feature type="transmembrane region" description="Helical" evidence="9">
    <location>
        <begin position="320"/>
        <end position="339"/>
    </location>
</feature>
<feature type="compositionally biased region" description="Basic residues" evidence="8">
    <location>
        <begin position="1"/>
        <end position="12"/>
    </location>
</feature>
<dbReference type="InterPro" id="IPR018732">
    <property type="entry name" value="Dpy-19/Dpy-19-like"/>
</dbReference>